<dbReference type="Gene3D" id="3.30.530.20">
    <property type="match status" value="1"/>
</dbReference>
<dbReference type="CDD" id="cd07823">
    <property type="entry name" value="SRPBCC_5"/>
    <property type="match status" value="1"/>
</dbReference>
<dbReference type="EMBL" id="JABBFX010000004">
    <property type="protein sequence ID" value="NML48223.1"/>
    <property type="molecule type" value="Genomic_DNA"/>
</dbReference>
<dbReference type="SUPFAM" id="SSF55961">
    <property type="entry name" value="Bet v1-like"/>
    <property type="match status" value="1"/>
</dbReference>
<protein>
    <submittedName>
        <fullName evidence="1">SRPBCC family protein</fullName>
    </submittedName>
</protein>
<dbReference type="PANTHER" id="PTHR38588">
    <property type="entry name" value="BLL0334 PROTEIN"/>
    <property type="match status" value="1"/>
</dbReference>
<name>A0A848HI78_9BURK</name>
<dbReference type="AlphaFoldDB" id="A0A848HI78"/>
<reference evidence="1 2" key="1">
    <citation type="submission" date="2020-04" db="EMBL/GenBank/DDBJ databases">
        <title>Ramlibacter sp. G-1-2-2 isolated from soil.</title>
        <authorList>
            <person name="Dahal R.H."/>
        </authorList>
    </citation>
    <scope>NUCLEOTIDE SEQUENCE [LARGE SCALE GENOMIC DNA]</scope>
    <source>
        <strain evidence="1 2">G-1-2-2</strain>
    </source>
</reference>
<keyword evidence="2" id="KW-1185">Reference proteome</keyword>
<dbReference type="Pfam" id="PF06240">
    <property type="entry name" value="COXG"/>
    <property type="match status" value="1"/>
</dbReference>
<evidence type="ECO:0000313" key="2">
    <source>
        <dbReference type="Proteomes" id="UP000541185"/>
    </source>
</evidence>
<proteinExistence type="predicted"/>
<dbReference type="RefSeq" id="WP_169422554.1">
    <property type="nucleotide sequence ID" value="NZ_JABBFX010000004.1"/>
</dbReference>
<organism evidence="1 2">
    <name type="scientific">Ramlibacter agri</name>
    <dbReference type="NCBI Taxonomy" id="2728837"/>
    <lineage>
        <taxon>Bacteria</taxon>
        <taxon>Pseudomonadati</taxon>
        <taxon>Pseudomonadota</taxon>
        <taxon>Betaproteobacteria</taxon>
        <taxon>Burkholderiales</taxon>
        <taxon>Comamonadaceae</taxon>
        <taxon>Ramlibacter</taxon>
    </lineage>
</organism>
<comment type="caution">
    <text evidence="1">The sequence shown here is derived from an EMBL/GenBank/DDBJ whole genome shotgun (WGS) entry which is preliminary data.</text>
</comment>
<dbReference type="Proteomes" id="UP000541185">
    <property type="component" value="Unassembled WGS sequence"/>
</dbReference>
<accession>A0A848HI78</accession>
<sequence length="193" mass="19792">MKVEISRSFALPGSAEAGWAVLQDVEAVAGCMPGAQITQRIHDSHYKGTVAVKLGPASLSFRGEIEVKALDAGARSIRLLGRGTDATGTSGASMELAAHIEAVDGSSSRLVGTSEVSMSGKVATFGARLMGPVADQVLAQFAGNFAAKVQAQAAALPAAAAVAPPAEAKPLNGLALAWAMLREWLHSLFARRA</sequence>
<dbReference type="InterPro" id="IPR023393">
    <property type="entry name" value="START-like_dom_sf"/>
</dbReference>
<gene>
    <name evidence="1" type="ORF">HHL11_31030</name>
</gene>
<dbReference type="InterPro" id="IPR010419">
    <property type="entry name" value="CO_DH_gsu"/>
</dbReference>
<evidence type="ECO:0000313" key="1">
    <source>
        <dbReference type="EMBL" id="NML48223.1"/>
    </source>
</evidence>
<dbReference type="PANTHER" id="PTHR38588:SF1">
    <property type="entry name" value="BLL0334 PROTEIN"/>
    <property type="match status" value="1"/>
</dbReference>